<keyword evidence="2" id="KW-1185">Reference proteome</keyword>
<accession>B0TT62</accession>
<reference evidence="1" key="1">
    <citation type="submission" date="2008-01" db="EMBL/GenBank/DDBJ databases">
        <title>Complete sequence of Shewanella halifaxensis HAW-EB4.</title>
        <authorList>
            <consortium name="US DOE Joint Genome Institute"/>
            <person name="Copeland A."/>
            <person name="Lucas S."/>
            <person name="Lapidus A."/>
            <person name="Glavina del Rio T."/>
            <person name="Dalin E."/>
            <person name="Tice H."/>
            <person name="Bruce D."/>
            <person name="Goodwin L."/>
            <person name="Pitluck S."/>
            <person name="Sims D."/>
            <person name="Brettin T."/>
            <person name="Detter J.C."/>
            <person name="Han C."/>
            <person name="Kuske C.R."/>
            <person name="Schmutz J."/>
            <person name="Larimer F."/>
            <person name="Land M."/>
            <person name="Hauser L."/>
            <person name="Kyrpides N."/>
            <person name="Kim E."/>
            <person name="Zhao J.-S."/>
            <person name="Richardson P."/>
        </authorList>
    </citation>
    <scope>NUCLEOTIDE SEQUENCE [LARGE SCALE GENOMIC DNA]</scope>
    <source>
        <strain evidence="1">HAW-EB4</strain>
    </source>
</reference>
<name>B0TT62_SHEHH</name>
<dbReference type="KEGG" id="shl:Shal_3457"/>
<sequence>MVQAKTVEAKTVEAKTVKAELEQPICSSVGWALAHQPWFYIKGLSA</sequence>
<dbReference type="RefSeq" id="WP_012278523.1">
    <property type="nucleotide sequence ID" value="NC_010334.1"/>
</dbReference>
<evidence type="ECO:0000313" key="2">
    <source>
        <dbReference type="Proteomes" id="UP000001317"/>
    </source>
</evidence>
<proteinExistence type="predicted"/>
<gene>
    <name evidence="1" type="ordered locus">Shal_3457</name>
</gene>
<dbReference type="Proteomes" id="UP000001317">
    <property type="component" value="Chromosome"/>
</dbReference>
<evidence type="ECO:0000313" key="1">
    <source>
        <dbReference type="EMBL" id="ABZ78003.1"/>
    </source>
</evidence>
<dbReference type="STRING" id="458817.Shal_3457"/>
<protein>
    <submittedName>
        <fullName evidence="1">Uncharacterized protein</fullName>
    </submittedName>
</protein>
<dbReference type="EMBL" id="CP000931">
    <property type="protein sequence ID" value="ABZ78003.1"/>
    <property type="molecule type" value="Genomic_DNA"/>
</dbReference>
<organism evidence="1 2">
    <name type="scientific">Shewanella halifaxensis (strain HAW-EB4)</name>
    <dbReference type="NCBI Taxonomy" id="458817"/>
    <lineage>
        <taxon>Bacteria</taxon>
        <taxon>Pseudomonadati</taxon>
        <taxon>Pseudomonadota</taxon>
        <taxon>Gammaproteobacteria</taxon>
        <taxon>Alteromonadales</taxon>
        <taxon>Shewanellaceae</taxon>
        <taxon>Shewanella</taxon>
    </lineage>
</organism>
<dbReference type="AlphaFoldDB" id="B0TT62"/>
<dbReference type="HOGENOM" id="CLU_3188948_0_0_6"/>